<dbReference type="NCBIfam" id="NF041893">
    <property type="entry name" value="TraI_MobP_relax"/>
    <property type="match status" value="1"/>
</dbReference>
<keyword evidence="7" id="KW-0614">Plasmid</keyword>
<dbReference type="InterPro" id="IPR049751">
    <property type="entry name" value="TraI/MobA_relaxases"/>
</dbReference>
<feature type="domain" description="MobA/VirD2-like nuclease" evidence="2">
    <location>
        <begin position="22"/>
        <end position="154"/>
    </location>
</feature>
<geneLocation type="plasmid" evidence="6">
    <name>p492-9</name>
</geneLocation>
<dbReference type="InterPro" id="IPR040677">
    <property type="entry name" value="LPD7"/>
</dbReference>
<proteinExistence type="predicted"/>
<dbReference type="InterPro" id="IPR054462">
    <property type="entry name" value="TraI_M"/>
</dbReference>
<organism evidence="7">
    <name type="scientific">Escherichia coli</name>
    <dbReference type="NCBI Taxonomy" id="562"/>
    <lineage>
        <taxon>Bacteria</taxon>
        <taxon>Pseudomonadati</taxon>
        <taxon>Pseudomonadota</taxon>
        <taxon>Gammaproteobacteria</taxon>
        <taxon>Enterobacterales</taxon>
        <taxon>Enterobacteriaceae</taxon>
        <taxon>Escherichia</taxon>
    </lineage>
</organism>
<feature type="region of interest" description="Disordered" evidence="1">
    <location>
        <begin position="508"/>
        <end position="553"/>
    </location>
</feature>
<dbReference type="RefSeq" id="WP_011205818.1">
    <property type="nucleotide sequence ID" value="NZ_BGLU01000028.1"/>
</dbReference>
<evidence type="ECO:0000313" key="7">
    <source>
        <dbReference type="EMBL" id="AVR64125.1"/>
    </source>
</evidence>
<evidence type="ECO:0000256" key="1">
    <source>
        <dbReference type="SAM" id="MobiDB-lite"/>
    </source>
</evidence>
<protein>
    <submittedName>
        <fullName evidence="7">Relaxase/Mobilization nuclease domain protein</fullName>
    </submittedName>
</protein>
<feature type="domain" description="Large polyvalent protein-associated" evidence="3">
    <location>
        <begin position="417"/>
        <end position="507"/>
    </location>
</feature>
<dbReference type="AlphaFoldDB" id="A0A2R4AHL9"/>
<sequence length="732" mass="81563">MIAKHVPMRSIKKSDFAELVKYITDEQGKTERLGHVRVTNCEANTLPAVMAEVMATQHGNTRSEADKTYHLLVSFRAGEKPDAETLRAIEDRICAGLGFAEHQRVSAVHHDTDNLHIHIAINKIHPTRNTIHEPYRAYRALADLCATLERDYGLERDNHETRQRVSENRANDMERHAGVESLVGWIKRECLPELQAAQSWEDLHRVLRENGLKLRERGNGFIFEAGDGTTVKASTVSRDLSKPKLEARFGAFTPAEGGEAPRRREYRAKPLKTRIDTTELYARYQSERQEMGAVRKGELDTLRRRRDRLIEAAMRSNRLRRAAIKLLGEGRIAKRLMYAQAHKALRADLDKINREYRQGRQAVQERTQRRAWADWLKAEAMKGDDKALAALRAREGRSDLKGNTIQGSGEAKPGHAAVTDNITKKGTIIYRVGSSAVRDDGDRLQVSREATTDGLDAALRLAMERFGDRITVNGTAEFKERIAQAAAAGRLAITFDDAALERRRQELLTKEQAHEQPERNDGRRDRGGDGGIRPAAARTTLNATGGDGDRRDARAVSAGGTVALRKPNVGRIGRKPPPQSQNRLRALSQLGVVRIAGGAEMLLPRDVPGHVEQQGAEPAHALRRGVSGPGRGLKPEQIAAAEKYVAEREQKRLNGFDIPKHARYTDYVGALSYAGTRNVEDQALALLRKENDEILVLPVDKATVQRMKRLAIGDPVTVTPRGSLKTTRGRSR</sequence>
<geneLocation type="plasmid" evidence="7">
    <name>p482-1</name>
</geneLocation>
<dbReference type="EMBL" id="MG692707">
    <property type="protein sequence ID" value="AVR63939.1"/>
    <property type="molecule type" value="Genomic_DNA"/>
</dbReference>
<feature type="domain" description="TraI-like middle" evidence="5">
    <location>
        <begin position="167"/>
        <end position="255"/>
    </location>
</feature>
<evidence type="ECO:0000259" key="3">
    <source>
        <dbReference type="Pfam" id="PF18821"/>
    </source>
</evidence>
<dbReference type="InterPro" id="IPR005094">
    <property type="entry name" value="Endonuclease_MobA/VirD2"/>
</dbReference>
<dbReference type="Pfam" id="PF22287">
    <property type="entry name" value="TraI-like_C"/>
    <property type="match status" value="1"/>
</dbReference>
<evidence type="ECO:0000259" key="4">
    <source>
        <dbReference type="Pfam" id="PF22287"/>
    </source>
</evidence>
<dbReference type="Pfam" id="PF18821">
    <property type="entry name" value="LPD7"/>
    <property type="match status" value="1"/>
</dbReference>
<feature type="compositionally biased region" description="Basic and acidic residues" evidence="1">
    <location>
        <begin position="508"/>
        <end position="528"/>
    </location>
</feature>
<dbReference type="Pfam" id="PF22863">
    <property type="entry name" value="TraI_middle"/>
    <property type="match status" value="1"/>
</dbReference>
<feature type="domain" description="TraI-like C-terminal" evidence="4">
    <location>
        <begin position="640"/>
        <end position="725"/>
    </location>
</feature>
<dbReference type="InterPro" id="IPR054461">
    <property type="entry name" value="TraI-like_C"/>
</dbReference>
<name>A0A2R4AHL9_ECOLX</name>
<dbReference type="Pfam" id="PF03432">
    <property type="entry name" value="Relaxase"/>
    <property type="match status" value="1"/>
</dbReference>
<dbReference type="EMBL" id="MG692712">
    <property type="protein sequence ID" value="AVR64125.1"/>
    <property type="molecule type" value="Genomic_DNA"/>
</dbReference>
<evidence type="ECO:0000259" key="2">
    <source>
        <dbReference type="Pfam" id="PF03432"/>
    </source>
</evidence>
<reference evidence="7" key="1">
    <citation type="journal article" date="2018" name="Vet. Microbiol.">
        <title>Longitudinal study of Escherichia coli plasmid resistance to extended-spectrum cephalosporins in free-range broilers.</title>
        <authorList>
            <person name="Baron S."/>
            <person name="Le Devendec L."/>
            <person name="Touzain F."/>
            <person name="Jouy E."/>
            <person name="Lucas P."/>
            <person name="de Boisseson C."/>
            <person name="Larvor E."/>
            <person name="Kempf I."/>
        </authorList>
    </citation>
    <scope>NUCLEOTIDE SEQUENCE</scope>
    <source>
        <strain evidence="7">TCJ482-1</strain>
        <strain evidence="6">TCJ492-9</strain>
        <plasmid evidence="7">p482-1</plasmid>
        <plasmid evidence="6">p492-9</plasmid>
    </source>
</reference>
<gene>
    <name evidence="7" type="ORF">p482-1_00142</name>
    <name evidence="6" type="ORF">p492-9_00136</name>
</gene>
<evidence type="ECO:0000259" key="5">
    <source>
        <dbReference type="Pfam" id="PF22863"/>
    </source>
</evidence>
<evidence type="ECO:0000313" key="6">
    <source>
        <dbReference type="EMBL" id="AVR63939.1"/>
    </source>
</evidence>
<accession>A0A2R4AHL9</accession>